<name>A0A6M0R891_9CLOT</name>
<dbReference type="OrthoDB" id="1929846at2"/>
<dbReference type="EMBL" id="SXDP01000002">
    <property type="protein sequence ID" value="NEZ46453.1"/>
    <property type="molecule type" value="Genomic_DNA"/>
</dbReference>
<evidence type="ECO:0000313" key="1">
    <source>
        <dbReference type="EMBL" id="NEZ46453.1"/>
    </source>
</evidence>
<reference evidence="1 2" key="1">
    <citation type="submission" date="2019-04" db="EMBL/GenBank/DDBJ databases">
        <title>Genome sequencing of Clostridium botulinum Groups I-IV and Clostridium butyricum.</title>
        <authorList>
            <person name="Brunt J."/>
            <person name="Van Vliet A.H.M."/>
            <person name="Stringer S.C."/>
            <person name="Carter A.T."/>
            <person name="Peck M.W."/>
        </authorList>
    </citation>
    <scope>NUCLEOTIDE SEQUENCE [LARGE SCALE GENOMIC DNA]</scope>
    <source>
        <strain evidence="1 2">IFR 18/094</strain>
    </source>
</reference>
<evidence type="ECO:0000313" key="2">
    <source>
        <dbReference type="Proteomes" id="UP000473885"/>
    </source>
</evidence>
<comment type="caution">
    <text evidence="1">The sequence shown here is derived from an EMBL/GenBank/DDBJ whole genome shotgun (WGS) entry which is preliminary data.</text>
</comment>
<gene>
    <name evidence="1" type="ORF">FDF74_04390</name>
</gene>
<sequence length="169" mass="20015">MAKSIRLFIIFTLIALLLSSYTDKMLDNREESDRVFKEYITLLYTVKTKKNIKNKSNCLECIDSHDNLKKIMTEEAYKDLWKDQSPLVIKILADRFKYSIHVDNVNIEKYKKNRDGSATYTYNVGLKLLEDNINVKQKKLRGKVTLKKINFRWKVIKETQCNLEQVLEK</sequence>
<dbReference type="RefSeq" id="WP_050607726.1">
    <property type="nucleotide sequence ID" value="NZ_CABKUB010000006.1"/>
</dbReference>
<accession>A0A6M0R891</accession>
<dbReference type="AlphaFoldDB" id="A0A6M0R891"/>
<organism evidence="1 2">
    <name type="scientific">Clostridium niameyense</name>
    <dbReference type="NCBI Taxonomy" id="1622073"/>
    <lineage>
        <taxon>Bacteria</taxon>
        <taxon>Bacillati</taxon>
        <taxon>Bacillota</taxon>
        <taxon>Clostridia</taxon>
        <taxon>Eubacteriales</taxon>
        <taxon>Clostridiaceae</taxon>
        <taxon>Clostridium</taxon>
    </lineage>
</organism>
<keyword evidence="2" id="KW-1185">Reference proteome</keyword>
<protein>
    <recommendedName>
        <fullName evidence="3">DUF4829 domain-containing protein</fullName>
    </recommendedName>
</protein>
<dbReference type="Proteomes" id="UP000473885">
    <property type="component" value="Unassembled WGS sequence"/>
</dbReference>
<proteinExistence type="predicted"/>
<evidence type="ECO:0008006" key="3">
    <source>
        <dbReference type="Google" id="ProtNLM"/>
    </source>
</evidence>